<evidence type="ECO:0008006" key="4">
    <source>
        <dbReference type="Google" id="ProtNLM"/>
    </source>
</evidence>
<name>U3CBK1_9VIBR</name>
<dbReference type="Pfam" id="PF07963">
    <property type="entry name" value="N_methyl"/>
    <property type="match status" value="1"/>
</dbReference>
<keyword evidence="1" id="KW-1133">Transmembrane helix</keyword>
<evidence type="ECO:0000313" key="3">
    <source>
        <dbReference type="Proteomes" id="UP000016562"/>
    </source>
</evidence>
<comment type="caution">
    <text evidence="2">The sequence shown here is derived from an EMBL/GenBank/DDBJ whole genome shotgun (WGS) entry which is preliminary data.</text>
</comment>
<reference evidence="2 3" key="1">
    <citation type="submission" date="2013-09" db="EMBL/GenBank/DDBJ databases">
        <title>Whole genome shotgun sequence of Vibrio ezurae NBRC 102218.</title>
        <authorList>
            <person name="Yoshida I."/>
            <person name="Hosoyama A."/>
            <person name="Numata M."/>
            <person name="Hashimoto M."/>
            <person name="Hosoyama Y."/>
            <person name="Tsuchikane K."/>
            <person name="Noguchi M."/>
            <person name="Hirakata S."/>
            <person name="Ichikawa N."/>
            <person name="Ohji S."/>
            <person name="Yamazoe A."/>
            <person name="Fujita N."/>
        </authorList>
    </citation>
    <scope>NUCLEOTIDE SEQUENCE [LARGE SCALE GENOMIC DNA]</scope>
    <source>
        <strain evidence="2 3">NBRC 102218</strain>
    </source>
</reference>
<dbReference type="EMBL" id="BATM01000005">
    <property type="protein sequence ID" value="GAD78699.1"/>
    <property type="molecule type" value="Genomic_DNA"/>
</dbReference>
<evidence type="ECO:0000313" key="2">
    <source>
        <dbReference type="EMBL" id="GAD78699.1"/>
    </source>
</evidence>
<dbReference type="OrthoDB" id="9788802at2"/>
<protein>
    <recommendedName>
        <fullName evidence="4">MSHA biogenesis protein MshO</fullName>
    </recommendedName>
</protein>
<dbReference type="eggNOG" id="COG4968">
    <property type="taxonomic scope" value="Bacteria"/>
</dbReference>
<dbReference type="PROSITE" id="PS00409">
    <property type="entry name" value="PROKAR_NTER_METHYL"/>
    <property type="match status" value="1"/>
</dbReference>
<dbReference type="Proteomes" id="UP000016562">
    <property type="component" value="Unassembled WGS sequence"/>
</dbReference>
<dbReference type="InterPro" id="IPR012902">
    <property type="entry name" value="N_methyl_site"/>
</dbReference>
<accession>U3CBK1</accession>
<dbReference type="NCBIfam" id="TIGR02532">
    <property type="entry name" value="IV_pilin_GFxxxE"/>
    <property type="match status" value="1"/>
</dbReference>
<keyword evidence="1" id="KW-0812">Transmembrane</keyword>
<evidence type="ECO:0000256" key="1">
    <source>
        <dbReference type="SAM" id="Phobius"/>
    </source>
</evidence>
<dbReference type="STRING" id="1219080.VEZ01S_05_00880"/>
<dbReference type="InterPro" id="IPR045584">
    <property type="entry name" value="Pilin-like"/>
</dbReference>
<dbReference type="SUPFAM" id="SSF54523">
    <property type="entry name" value="Pili subunits"/>
    <property type="match status" value="1"/>
</dbReference>
<dbReference type="AlphaFoldDB" id="U3CBK1"/>
<organism evidence="2 3">
    <name type="scientific">Vibrio ezurae NBRC 102218</name>
    <dbReference type="NCBI Taxonomy" id="1219080"/>
    <lineage>
        <taxon>Bacteria</taxon>
        <taxon>Pseudomonadati</taxon>
        <taxon>Pseudomonadota</taxon>
        <taxon>Gammaproteobacteria</taxon>
        <taxon>Vibrionales</taxon>
        <taxon>Vibrionaceae</taxon>
        <taxon>Vibrio</taxon>
    </lineage>
</organism>
<keyword evidence="3" id="KW-1185">Reference proteome</keyword>
<proteinExistence type="predicted"/>
<gene>
    <name evidence="2" type="ORF">VEZ01S_05_00880</name>
</gene>
<keyword evidence="1" id="KW-0472">Membrane</keyword>
<sequence>MKQRGFTLIEMIITIIILAIIFLGIAGFVEFGTKGYVQSVDRQRLQNQARFAIEKMSREIRYAVPNSFKTVSDDLNKCLIFYPIQYSGFYKFVESTKHVEFVVSNEDYSHPHTFSTDTRLVINPSRIEDLDESGPQAVGLGSTTTSTLGHYFSVAMNLTSQSSAKRHFIYQDKTVTYCVERTSGSDEIGRIVRYYGDIEPNTAITDINHNIGVIVATGLAFSDSDFIYQQTVLQRGGLVHLDLLFKNGDEQSQYKHDVQVSNVP</sequence>
<dbReference type="RefSeq" id="WP_021712422.1">
    <property type="nucleotide sequence ID" value="NZ_BATM01000005.1"/>
</dbReference>
<feature type="transmembrane region" description="Helical" evidence="1">
    <location>
        <begin position="7"/>
        <end position="29"/>
    </location>
</feature>